<organism evidence="2 3">
    <name type="scientific">Parenemella sanctibonifatiensis</name>
    <dbReference type="NCBI Taxonomy" id="2016505"/>
    <lineage>
        <taxon>Bacteria</taxon>
        <taxon>Bacillati</taxon>
        <taxon>Actinomycetota</taxon>
        <taxon>Actinomycetes</taxon>
        <taxon>Propionibacteriales</taxon>
        <taxon>Propionibacteriaceae</taxon>
        <taxon>Parenemella</taxon>
    </lineage>
</organism>
<dbReference type="EMBL" id="NMVJ01000006">
    <property type="protein sequence ID" value="OYN90988.1"/>
    <property type="molecule type" value="Genomic_DNA"/>
</dbReference>
<feature type="compositionally biased region" description="Basic and acidic residues" evidence="1">
    <location>
        <begin position="45"/>
        <end position="62"/>
    </location>
</feature>
<dbReference type="RefSeq" id="WP_144276806.1">
    <property type="nucleotide sequence ID" value="NZ_NMVJ01000006.1"/>
</dbReference>
<accession>A0A255EHI4</accession>
<feature type="region of interest" description="Disordered" evidence="1">
    <location>
        <begin position="1"/>
        <end position="76"/>
    </location>
</feature>
<proteinExistence type="predicted"/>
<protein>
    <submittedName>
        <fullName evidence="2">Uncharacterized protein</fullName>
    </submittedName>
</protein>
<dbReference type="AlphaFoldDB" id="A0A255EHI4"/>
<gene>
    <name evidence="2" type="ORF">CGZ91_05795</name>
</gene>
<sequence length="201" mass="23062">MTNTGGEDPPRRRATPDQASPTAVELTIEEYVQEMRKAGRPLPQPREDSDSERERQQQEQHKPPALPPRHRPGPLPQIAVSTIELVPVVFPMAEADAIRQALDWPVEAPLDGMAADLPFHHAILTAWDAQPRNPDNPHPTRRVCLRRDQWAYIRSLLSTETDLNAAFECIEHDVAANDRRSFDRRWYFLVGDKPMQWWTLP</sequence>
<comment type="caution">
    <text evidence="2">The sequence shown here is derived from an EMBL/GenBank/DDBJ whole genome shotgun (WGS) entry which is preliminary data.</text>
</comment>
<reference evidence="2 3" key="1">
    <citation type="submission" date="2017-07" db="EMBL/GenBank/DDBJ databases">
        <title>Draft whole genome sequences of clinical Proprionibacteriaceae strains.</title>
        <authorList>
            <person name="Bernier A.-M."/>
            <person name="Bernard K."/>
            <person name="Domingo M.-C."/>
        </authorList>
    </citation>
    <scope>NUCLEOTIDE SEQUENCE [LARGE SCALE GENOMIC DNA]</scope>
    <source>
        <strain evidence="2 3">NML 150081</strain>
    </source>
</reference>
<evidence type="ECO:0000313" key="2">
    <source>
        <dbReference type="EMBL" id="OYN90988.1"/>
    </source>
</evidence>
<keyword evidence="3" id="KW-1185">Reference proteome</keyword>
<dbReference type="Proteomes" id="UP000216300">
    <property type="component" value="Unassembled WGS sequence"/>
</dbReference>
<evidence type="ECO:0000256" key="1">
    <source>
        <dbReference type="SAM" id="MobiDB-lite"/>
    </source>
</evidence>
<evidence type="ECO:0000313" key="3">
    <source>
        <dbReference type="Proteomes" id="UP000216300"/>
    </source>
</evidence>
<name>A0A255EHI4_9ACTN</name>